<feature type="chain" id="PRO_5047324602" description="Secreted protein" evidence="2">
    <location>
        <begin position="27"/>
        <end position="102"/>
    </location>
</feature>
<feature type="region of interest" description="Disordered" evidence="1">
    <location>
        <begin position="53"/>
        <end position="81"/>
    </location>
</feature>
<reference evidence="3 4" key="1">
    <citation type="submission" date="2023-08" db="EMBL/GenBank/DDBJ databases">
        <title>A Necator americanus chromosomal reference genome.</title>
        <authorList>
            <person name="Ilik V."/>
            <person name="Petrzelkova K.J."/>
            <person name="Pardy F."/>
            <person name="Fuh T."/>
            <person name="Niatou-Singa F.S."/>
            <person name="Gouil Q."/>
            <person name="Baker L."/>
            <person name="Ritchie M.E."/>
            <person name="Jex A.R."/>
            <person name="Gazzola D."/>
            <person name="Li H."/>
            <person name="Toshio Fujiwara R."/>
            <person name="Zhan B."/>
            <person name="Aroian R.V."/>
            <person name="Pafco B."/>
            <person name="Schwarz E.M."/>
        </authorList>
    </citation>
    <scope>NUCLEOTIDE SEQUENCE [LARGE SCALE GENOMIC DNA]</scope>
    <source>
        <strain evidence="3 4">Aroian</strain>
        <tissue evidence="3">Whole animal</tissue>
    </source>
</reference>
<keyword evidence="4" id="KW-1185">Reference proteome</keyword>
<proteinExistence type="predicted"/>
<evidence type="ECO:0008006" key="5">
    <source>
        <dbReference type="Google" id="ProtNLM"/>
    </source>
</evidence>
<evidence type="ECO:0000256" key="1">
    <source>
        <dbReference type="SAM" id="MobiDB-lite"/>
    </source>
</evidence>
<accession>A0ABR1CW87</accession>
<organism evidence="3 4">
    <name type="scientific">Necator americanus</name>
    <name type="common">Human hookworm</name>
    <dbReference type="NCBI Taxonomy" id="51031"/>
    <lineage>
        <taxon>Eukaryota</taxon>
        <taxon>Metazoa</taxon>
        <taxon>Ecdysozoa</taxon>
        <taxon>Nematoda</taxon>
        <taxon>Chromadorea</taxon>
        <taxon>Rhabditida</taxon>
        <taxon>Rhabditina</taxon>
        <taxon>Rhabditomorpha</taxon>
        <taxon>Strongyloidea</taxon>
        <taxon>Ancylostomatidae</taxon>
        <taxon>Bunostominae</taxon>
        <taxon>Necator</taxon>
    </lineage>
</organism>
<evidence type="ECO:0000313" key="3">
    <source>
        <dbReference type="EMBL" id="KAK6742315.1"/>
    </source>
</evidence>
<evidence type="ECO:0000256" key="2">
    <source>
        <dbReference type="SAM" id="SignalP"/>
    </source>
</evidence>
<dbReference type="EMBL" id="JAVFWL010000003">
    <property type="protein sequence ID" value="KAK6742315.1"/>
    <property type="molecule type" value="Genomic_DNA"/>
</dbReference>
<dbReference type="Proteomes" id="UP001303046">
    <property type="component" value="Unassembled WGS sequence"/>
</dbReference>
<feature type="signal peptide" evidence="2">
    <location>
        <begin position="1"/>
        <end position="26"/>
    </location>
</feature>
<sequence length="102" mass="11363">MFWVSFAHTRCSPVLLLLCYRAVTSGVYYQVLATVSLECPMFVPDARAAGTTVADESHVRQTRSTRHLSPEHDKRSPHQSVDAVAVDYSRLSTAAPLILSEW</sequence>
<gene>
    <name evidence="3" type="primary">Necator_chrIII.g10666</name>
    <name evidence="3" type="ORF">RB195_009901</name>
</gene>
<name>A0ABR1CW87_NECAM</name>
<keyword evidence="2" id="KW-0732">Signal</keyword>
<evidence type="ECO:0000313" key="4">
    <source>
        <dbReference type="Proteomes" id="UP001303046"/>
    </source>
</evidence>
<protein>
    <recommendedName>
        <fullName evidence="5">Secreted protein</fullName>
    </recommendedName>
</protein>
<comment type="caution">
    <text evidence="3">The sequence shown here is derived from an EMBL/GenBank/DDBJ whole genome shotgun (WGS) entry which is preliminary data.</text>
</comment>